<protein>
    <submittedName>
        <fullName evidence="1">FMN-binding negative transcriptional regulator</fullName>
    </submittedName>
</protein>
<reference evidence="1 2" key="1">
    <citation type="submission" date="2020-08" db="EMBL/GenBank/DDBJ databases">
        <title>Adhaeribacter dokdonensis sp. nov., isolated from the rhizosphere of Elymus tsukushiensis, a plant native to the Dokdo Islands, Republic of Korea.</title>
        <authorList>
            <person name="Ghim S.Y."/>
        </authorList>
    </citation>
    <scope>NUCLEOTIDE SEQUENCE [LARGE SCALE GENOMIC DNA]</scope>
    <source>
        <strain evidence="1 2">KUDC8001</strain>
    </source>
</reference>
<dbReference type="PIRSF" id="PIRSF010372">
    <property type="entry name" value="PaiB"/>
    <property type="match status" value="1"/>
</dbReference>
<dbReference type="KEGG" id="add:HUW48_15635"/>
<dbReference type="PANTHER" id="PTHR35802:SF1">
    <property type="entry name" value="PROTEASE SYNTHASE AND SPORULATION PROTEIN PAI 2"/>
    <property type="match status" value="1"/>
</dbReference>
<sequence>MYVPKLNAMTNEEEMLNFMKTYSFATIVTVKNNFQTATHLPFNIHKRADKLILTSHFAKANPQWQEITNNKVLVIFNEPHAYISPKHYEKELNVPTWNYLAVHAYGSGRIISENEKAMEVLESMINTFEADYLQQWQNFPDEFKYKMLQGIVAFEVEITEIQAKKKLSQNKTELEKRRIIAALEKSKYSTEKELSSFMKLESYTQ</sequence>
<dbReference type="RefSeq" id="WP_182411837.1">
    <property type="nucleotide sequence ID" value="NZ_CP055153.1"/>
</dbReference>
<organism evidence="1 2">
    <name type="scientific">Adhaeribacter radiodurans</name>
    <dbReference type="NCBI Taxonomy" id="2745197"/>
    <lineage>
        <taxon>Bacteria</taxon>
        <taxon>Pseudomonadati</taxon>
        <taxon>Bacteroidota</taxon>
        <taxon>Cytophagia</taxon>
        <taxon>Cytophagales</taxon>
        <taxon>Hymenobacteraceae</taxon>
        <taxon>Adhaeribacter</taxon>
    </lineage>
</organism>
<dbReference type="InterPro" id="IPR007396">
    <property type="entry name" value="TR_PAI2-type"/>
</dbReference>
<dbReference type="Proteomes" id="UP000514509">
    <property type="component" value="Chromosome"/>
</dbReference>
<keyword evidence="2" id="KW-1185">Reference proteome</keyword>
<dbReference type="Pfam" id="PF04299">
    <property type="entry name" value="FMN_bind_2"/>
    <property type="match status" value="1"/>
</dbReference>
<dbReference type="Gene3D" id="2.30.110.10">
    <property type="entry name" value="Electron Transport, Fmn-binding Protein, Chain A"/>
    <property type="match status" value="1"/>
</dbReference>
<gene>
    <name evidence="1" type="ORF">HUW48_15635</name>
</gene>
<proteinExistence type="predicted"/>
<evidence type="ECO:0000313" key="2">
    <source>
        <dbReference type="Proteomes" id="UP000514509"/>
    </source>
</evidence>
<dbReference type="PANTHER" id="PTHR35802">
    <property type="entry name" value="PROTEASE SYNTHASE AND SPORULATION PROTEIN PAI 2"/>
    <property type="match status" value="1"/>
</dbReference>
<dbReference type="EMBL" id="CP055153">
    <property type="protein sequence ID" value="QMU29378.1"/>
    <property type="molecule type" value="Genomic_DNA"/>
</dbReference>
<dbReference type="AlphaFoldDB" id="A0A7L7L985"/>
<name>A0A7L7L985_9BACT</name>
<dbReference type="InterPro" id="IPR012349">
    <property type="entry name" value="Split_barrel_FMN-bd"/>
</dbReference>
<dbReference type="SUPFAM" id="SSF50475">
    <property type="entry name" value="FMN-binding split barrel"/>
    <property type="match status" value="1"/>
</dbReference>
<evidence type="ECO:0000313" key="1">
    <source>
        <dbReference type="EMBL" id="QMU29378.1"/>
    </source>
</evidence>
<accession>A0A7L7L985</accession>